<feature type="domain" description="ABC transporter" evidence="4">
    <location>
        <begin position="3"/>
        <end position="235"/>
    </location>
</feature>
<dbReference type="Gene3D" id="3.40.50.300">
    <property type="entry name" value="P-loop containing nucleotide triphosphate hydrolases"/>
    <property type="match status" value="1"/>
</dbReference>
<keyword evidence="2 5" id="KW-0067">ATP-binding</keyword>
<organism evidence="5 6">
    <name type="scientific">Alkalibaculum sporogenes</name>
    <dbReference type="NCBI Taxonomy" id="2655001"/>
    <lineage>
        <taxon>Bacteria</taxon>
        <taxon>Bacillati</taxon>
        <taxon>Bacillota</taxon>
        <taxon>Clostridia</taxon>
        <taxon>Eubacteriales</taxon>
        <taxon>Eubacteriaceae</taxon>
        <taxon>Alkalibaculum</taxon>
    </lineage>
</organism>
<keyword evidence="3" id="KW-1133">Transmembrane helix</keyword>
<dbReference type="PANTHER" id="PTHR43158:SF2">
    <property type="entry name" value="SKFA PEPTIDE EXPORT ATP-BINDING PROTEIN SKFE"/>
    <property type="match status" value="1"/>
</dbReference>
<sequence length="627" mass="72389">MSLILEEFMKTSITLKNTSVDFQNESIDFSCFGIYLVSGDNGVGKTSIIKQLIYGKNEIKFNTKIQEEKYRSAKHQIITYIEQDPLPDKSTVENYLFRNNKYIDLELLEELIHSLKISDADMNTKVEKLSGGELIKLNIISGLIKKTPYIFIDEPTNNLDNESVCAFIEIIKKMSVNHTFIIISHDPRCTFENANIVRIEKNKINFFINKNNKNKNIALPNNIKIPKVKLVMSHFKDSSIISSTILLSCLILINFFVSNAFISGWYNNEDLPNTKDIIATYIVDGVYGSLNQTYASGANLNIIESDYYKHITYNDIKNLADREEIEKIIISDEKYINQMSESYESEQLLDKLHIASIPYSVINEFNGIVNYDIDVRYLTAGRLPYDNKNEVALSGKVLKTFFNFNDNDIANATGKSIVINTNKYTIVGITHYDICIISFNNNSVYGFFTYNNSNYDNKISNIMNYLTSLDATNINNPRNIIIYTKKGYEKTVLDYLIKEFPANNYYSHEYAVTFSKQYNSQLSKIMITINLIFSIIIAIAFFLLFNKQMKLYRIKMKNIDNYYILNNLTNKMYLVAHLLQFAITVIGIFVITYLCSDYFSIVIKYQLLFVVFITIPILVNYLRKEVK</sequence>
<evidence type="ECO:0000259" key="4">
    <source>
        <dbReference type="PROSITE" id="PS50893"/>
    </source>
</evidence>
<keyword evidence="3" id="KW-0472">Membrane</keyword>
<accession>A0A6A7KB02</accession>
<dbReference type="PANTHER" id="PTHR43158">
    <property type="entry name" value="SKFA PEPTIDE EXPORT ATP-BINDING PROTEIN SKFE"/>
    <property type="match status" value="1"/>
</dbReference>
<dbReference type="Proteomes" id="UP000440004">
    <property type="component" value="Unassembled WGS sequence"/>
</dbReference>
<keyword evidence="1" id="KW-0547">Nucleotide-binding</keyword>
<evidence type="ECO:0000256" key="2">
    <source>
        <dbReference type="ARBA" id="ARBA00022840"/>
    </source>
</evidence>
<dbReference type="SUPFAM" id="SSF52540">
    <property type="entry name" value="P-loop containing nucleoside triphosphate hydrolases"/>
    <property type="match status" value="1"/>
</dbReference>
<feature type="transmembrane region" description="Helical" evidence="3">
    <location>
        <begin position="605"/>
        <end position="622"/>
    </location>
</feature>
<proteinExistence type="predicted"/>
<feature type="transmembrane region" description="Helical" evidence="3">
    <location>
        <begin position="525"/>
        <end position="545"/>
    </location>
</feature>
<dbReference type="GO" id="GO:0016887">
    <property type="term" value="F:ATP hydrolysis activity"/>
    <property type="evidence" value="ECO:0007669"/>
    <property type="project" value="InterPro"/>
</dbReference>
<evidence type="ECO:0000256" key="3">
    <source>
        <dbReference type="SAM" id="Phobius"/>
    </source>
</evidence>
<evidence type="ECO:0000313" key="6">
    <source>
        <dbReference type="Proteomes" id="UP000440004"/>
    </source>
</evidence>
<dbReference type="InterPro" id="IPR027417">
    <property type="entry name" value="P-loop_NTPase"/>
</dbReference>
<keyword evidence="3" id="KW-0812">Transmembrane</keyword>
<gene>
    <name evidence="5" type="ORF">GC105_11265</name>
</gene>
<dbReference type="EMBL" id="WHNX01000017">
    <property type="protein sequence ID" value="MPW26367.1"/>
    <property type="molecule type" value="Genomic_DNA"/>
</dbReference>
<comment type="caution">
    <text evidence="5">The sequence shown here is derived from an EMBL/GenBank/DDBJ whole genome shotgun (WGS) entry which is preliminary data.</text>
</comment>
<dbReference type="PROSITE" id="PS50893">
    <property type="entry name" value="ABC_TRANSPORTER_2"/>
    <property type="match status" value="1"/>
</dbReference>
<reference evidence="5 6" key="1">
    <citation type="submission" date="2019-10" db="EMBL/GenBank/DDBJ databases">
        <title>Alkalibaculum tamaniensis sp.nov., a new alkaliphilic acetogen, isolated on methoxylated aromatics from a mud volcano.</title>
        <authorList>
            <person name="Khomyakova M.A."/>
            <person name="Merkel A.Y."/>
            <person name="Bonch-Osmolovskaya E.A."/>
            <person name="Slobodkin A.I."/>
        </authorList>
    </citation>
    <scope>NUCLEOTIDE SEQUENCE [LARGE SCALE GENOMIC DNA]</scope>
    <source>
        <strain evidence="5 6">M08DMB</strain>
    </source>
</reference>
<dbReference type="AlphaFoldDB" id="A0A6A7KB02"/>
<protein>
    <submittedName>
        <fullName evidence="5">ATP-binding cassette domain-containing protein</fullName>
    </submittedName>
</protein>
<dbReference type="GO" id="GO:0005524">
    <property type="term" value="F:ATP binding"/>
    <property type="evidence" value="ECO:0007669"/>
    <property type="project" value="UniProtKB-KW"/>
</dbReference>
<name>A0A6A7KB02_9FIRM</name>
<keyword evidence="6" id="KW-1185">Reference proteome</keyword>
<evidence type="ECO:0000313" key="5">
    <source>
        <dbReference type="EMBL" id="MPW26367.1"/>
    </source>
</evidence>
<dbReference type="InterPro" id="IPR003439">
    <property type="entry name" value="ABC_transporter-like_ATP-bd"/>
</dbReference>
<evidence type="ECO:0000256" key="1">
    <source>
        <dbReference type="ARBA" id="ARBA00022741"/>
    </source>
</evidence>
<dbReference type="Pfam" id="PF00005">
    <property type="entry name" value="ABC_tran"/>
    <property type="match status" value="1"/>
</dbReference>
<feature type="transmembrane region" description="Helical" evidence="3">
    <location>
        <begin position="572"/>
        <end position="593"/>
    </location>
</feature>